<organism evidence="2 5">
    <name type="scientific">Rotaria socialis</name>
    <dbReference type="NCBI Taxonomy" id="392032"/>
    <lineage>
        <taxon>Eukaryota</taxon>
        <taxon>Metazoa</taxon>
        <taxon>Spiralia</taxon>
        <taxon>Gnathifera</taxon>
        <taxon>Rotifera</taxon>
        <taxon>Eurotatoria</taxon>
        <taxon>Bdelloidea</taxon>
        <taxon>Philodinida</taxon>
        <taxon>Philodinidae</taxon>
        <taxon>Rotaria</taxon>
    </lineage>
</organism>
<dbReference type="AlphaFoldDB" id="A0A818DI43"/>
<proteinExistence type="predicted"/>
<dbReference type="Proteomes" id="UP000663848">
    <property type="component" value="Unassembled WGS sequence"/>
</dbReference>
<dbReference type="Proteomes" id="UP000663825">
    <property type="component" value="Unassembled WGS sequence"/>
</dbReference>
<evidence type="ECO:0000313" key="1">
    <source>
        <dbReference type="EMBL" id="CAF3252297.1"/>
    </source>
</evidence>
<evidence type="ECO:0000313" key="3">
    <source>
        <dbReference type="EMBL" id="CAF4300981.1"/>
    </source>
</evidence>
<reference evidence="2" key="1">
    <citation type="submission" date="2021-02" db="EMBL/GenBank/DDBJ databases">
        <authorList>
            <person name="Nowell W R."/>
        </authorList>
    </citation>
    <scope>NUCLEOTIDE SEQUENCE</scope>
</reference>
<sequence length="140" mass="16079">MNYIRIYDNETKQTTRLLLKQDNIIRKDYFVKTFPGATGILFKDEQSNEFVSIPEDSDGNFQFEWDKNVLYELNSIAHYKNRCLASSSALSSSASSSNKLEFPNWLKVAAGIIVMRIWSIIPSLWSNIYEEVVIILGNNS</sequence>
<comment type="caution">
    <text evidence="2">The sequence shown here is derived from an EMBL/GenBank/DDBJ whole genome shotgun (WGS) entry which is preliminary data.</text>
</comment>
<evidence type="ECO:0000313" key="5">
    <source>
        <dbReference type="Proteomes" id="UP000663872"/>
    </source>
</evidence>
<protein>
    <submittedName>
        <fullName evidence="2">Uncharacterized protein</fullName>
    </submittedName>
</protein>
<name>A0A818DI43_9BILA</name>
<evidence type="ECO:0000313" key="6">
    <source>
        <dbReference type="Proteomes" id="UP000663873"/>
    </source>
</evidence>
<dbReference type="OrthoDB" id="10032094at2759"/>
<gene>
    <name evidence="2" type="ORF">GRG538_LOCUS13935</name>
    <name evidence="4" type="ORF">QYT958_LOCUS21210</name>
    <name evidence="1" type="ORF">TIS948_LOCUS15285</name>
    <name evidence="3" type="ORF">UJA718_LOCUS12637</name>
</gene>
<dbReference type="EMBL" id="CAJNYT010002094">
    <property type="protein sequence ID" value="CAF3447096.1"/>
    <property type="molecule type" value="Genomic_DNA"/>
</dbReference>
<dbReference type="EMBL" id="CAJNXB010002450">
    <property type="protein sequence ID" value="CAF3252297.1"/>
    <property type="molecule type" value="Genomic_DNA"/>
</dbReference>
<dbReference type="Proteomes" id="UP000663873">
    <property type="component" value="Unassembled WGS sequence"/>
</dbReference>
<dbReference type="Proteomes" id="UP000663872">
    <property type="component" value="Unassembled WGS sequence"/>
</dbReference>
<evidence type="ECO:0000313" key="2">
    <source>
        <dbReference type="EMBL" id="CAF3447096.1"/>
    </source>
</evidence>
<evidence type="ECO:0000313" key="4">
    <source>
        <dbReference type="EMBL" id="CAF4754403.1"/>
    </source>
</evidence>
<keyword evidence="6" id="KW-1185">Reference proteome</keyword>
<accession>A0A818DI43</accession>
<dbReference type="EMBL" id="CAJOBR010003830">
    <property type="protein sequence ID" value="CAF4754403.1"/>
    <property type="molecule type" value="Genomic_DNA"/>
</dbReference>
<dbReference type="EMBL" id="CAJOBP010001654">
    <property type="protein sequence ID" value="CAF4300981.1"/>
    <property type="molecule type" value="Genomic_DNA"/>
</dbReference>